<evidence type="ECO:0000259" key="5">
    <source>
        <dbReference type="Pfam" id="PF06607"/>
    </source>
</evidence>
<comment type="subcellular location">
    <subcellularLocation>
        <location evidence="1">Secreted</location>
    </subcellularLocation>
</comment>
<dbReference type="PANTHER" id="PTHR10041:SF5">
    <property type="entry name" value="LEUCINE-RICH COLIPASE-LIKE PROTEIN 1"/>
    <property type="match status" value="1"/>
</dbReference>
<feature type="domain" description="Prokineticin" evidence="5">
    <location>
        <begin position="51"/>
        <end position="117"/>
    </location>
</feature>
<feature type="non-terminal residue" evidence="6">
    <location>
        <position position="122"/>
    </location>
</feature>
<dbReference type="GO" id="GO:0008047">
    <property type="term" value="F:enzyme activator activity"/>
    <property type="evidence" value="ECO:0007669"/>
    <property type="project" value="InterPro"/>
</dbReference>
<proteinExistence type="predicted"/>
<organism evidence="6 7">
    <name type="scientific">Meganyctiphanes norvegica</name>
    <name type="common">Northern krill</name>
    <name type="synonym">Thysanopoda norvegica</name>
    <dbReference type="NCBI Taxonomy" id="48144"/>
    <lineage>
        <taxon>Eukaryota</taxon>
        <taxon>Metazoa</taxon>
        <taxon>Ecdysozoa</taxon>
        <taxon>Arthropoda</taxon>
        <taxon>Crustacea</taxon>
        <taxon>Multicrustacea</taxon>
        <taxon>Malacostraca</taxon>
        <taxon>Eumalacostraca</taxon>
        <taxon>Eucarida</taxon>
        <taxon>Euphausiacea</taxon>
        <taxon>Euphausiidae</taxon>
        <taxon>Meganyctiphanes</taxon>
    </lineage>
</organism>
<dbReference type="InterPro" id="IPR001981">
    <property type="entry name" value="Colipase"/>
</dbReference>
<dbReference type="GO" id="GO:0005576">
    <property type="term" value="C:extracellular region"/>
    <property type="evidence" value="ECO:0007669"/>
    <property type="project" value="UniProtKB-SubCell"/>
</dbReference>
<feature type="chain" id="PRO_5043483634" description="Prokineticin domain-containing protein" evidence="4">
    <location>
        <begin position="17"/>
        <end position="122"/>
    </location>
</feature>
<keyword evidence="3" id="KW-1015">Disulfide bond</keyword>
<reference evidence="6 7" key="1">
    <citation type="submission" date="2024-05" db="EMBL/GenBank/DDBJ databases">
        <authorList>
            <person name="Wallberg A."/>
        </authorList>
    </citation>
    <scope>NUCLEOTIDE SEQUENCE [LARGE SCALE GENOMIC DNA]</scope>
</reference>
<dbReference type="Gene3D" id="2.10.80.10">
    <property type="entry name" value="Lipase, subunit A"/>
    <property type="match status" value="1"/>
</dbReference>
<dbReference type="GO" id="GO:0007586">
    <property type="term" value="P:digestion"/>
    <property type="evidence" value="ECO:0007669"/>
    <property type="project" value="InterPro"/>
</dbReference>
<feature type="signal peptide" evidence="4">
    <location>
        <begin position="1"/>
        <end position="16"/>
    </location>
</feature>
<evidence type="ECO:0000256" key="1">
    <source>
        <dbReference type="ARBA" id="ARBA00004613"/>
    </source>
</evidence>
<dbReference type="PANTHER" id="PTHR10041">
    <property type="entry name" value="COLIPASE"/>
    <property type="match status" value="1"/>
</dbReference>
<gene>
    <name evidence="6" type="ORF">MNOR_LOCUS31783</name>
</gene>
<accession>A0AAV2S4L6</accession>
<evidence type="ECO:0000313" key="6">
    <source>
        <dbReference type="EMBL" id="CAL4156874.1"/>
    </source>
</evidence>
<sequence>WCPVMVFLAIFHVVLALVMVLQGLVDAGMPAAGGRMIRIRKDGSTVQQCLTSGDCGPDECCVQSRFTRTLTFCYPMKDLGHQCSPRMQILMGKSEIFIGGCPCKAGLACEMSSSDSFCVPYG</sequence>
<feature type="non-terminal residue" evidence="6">
    <location>
        <position position="1"/>
    </location>
</feature>
<keyword evidence="7" id="KW-1185">Reference proteome</keyword>
<dbReference type="GO" id="GO:0016042">
    <property type="term" value="P:lipid catabolic process"/>
    <property type="evidence" value="ECO:0007669"/>
    <property type="project" value="InterPro"/>
</dbReference>
<keyword evidence="4" id="KW-0732">Signal</keyword>
<evidence type="ECO:0000256" key="3">
    <source>
        <dbReference type="ARBA" id="ARBA00023157"/>
    </source>
</evidence>
<comment type="caution">
    <text evidence="6">The sequence shown here is derived from an EMBL/GenBank/DDBJ whole genome shotgun (WGS) entry which is preliminary data.</text>
</comment>
<dbReference type="AlphaFoldDB" id="A0AAV2S4L6"/>
<evidence type="ECO:0000256" key="4">
    <source>
        <dbReference type="SAM" id="SignalP"/>
    </source>
</evidence>
<dbReference type="EMBL" id="CAXKWB010041732">
    <property type="protein sequence ID" value="CAL4156874.1"/>
    <property type="molecule type" value="Genomic_DNA"/>
</dbReference>
<evidence type="ECO:0000256" key="2">
    <source>
        <dbReference type="ARBA" id="ARBA00022525"/>
    </source>
</evidence>
<evidence type="ECO:0000313" key="7">
    <source>
        <dbReference type="Proteomes" id="UP001497623"/>
    </source>
</evidence>
<dbReference type="InterPro" id="IPR023569">
    <property type="entry name" value="Prokineticin_domain"/>
</dbReference>
<dbReference type="Proteomes" id="UP001497623">
    <property type="component" value="Unassembled WGS sequence"/>
</dbReference>
<protein>
    <recommendedName>
        <fullName evidence="5">Prokineticin domain-containing protein</fullName>
    </recommendedName>
</protein>
<name>A0AAV2S4L6_MEGNR</name>
<dbReference type="Pfam" id="PF06607">
    <property type="entry name" value="Prokineticin"/>
    <property type="match status" value="1"/>
</dbReference>
<keyword evidence="2" id="KW-0964">Secreted</keyword>